<evidence type="ECO:0000313" key="5">
    <source>
        <dbReference type="Proteomes" id="UP000093757"/>
    </source>
</evidence>
<dbReference type="Pfam" id="PF13810">
    <property type="entry name" value="DUF4185"/>
    <property type="match status" value="1"/>
</dbReference>
<sequence length="374" mass="39673">MLAAVRGNIGDTPDQRGGARAAGTDRDETVGMRCGEVRNLGPVAGTGAAVGIPGIGAVDLGEVVELPDGSYVAVFGDAFGGDKVGSHPHYPSVAVPVSFDDAGHPHFGAPLTGPSGSHNPLFVPPRQARGMNTLPSGSVLVGERTYMLVVGTKYLRTDGGSWLVEVTDRPARGWKPVKGSWRPGDYADGGQSQISGYQAADGHVYIAADSFDRSRGVTLYRAHPRTFTDRSSWRPRVRRSDGGMGWGAPGQDAVVLSPTAFGELSFREVDDCAVLAGFNVRGGHDGAVEIWVADRPTDIFSQGTATVLLQQSDPDGPNFVAQNYGGYIVPGSTLERMRIFASQWNTQSDRYGVPFGAPYNTQLVIANVSRRRVT</sequence>
<evidence type="ECO:0000256" key="1">
    <source>
        <dbReference type="SAM" id="MobiDB-lite"/>
    </source>
</evidence>
<feature type="region of interest" description="Disordered" evidence="1">
    <location>
        <begin position="1"/>
        <end position="26"/>
    </location>
</feature>
<protein>
    <recommendedName>
        <fullName evidence="2">DUF4185 domain-containing protein</fullName>
    </recommendedName>
</protein>
<dbReference type="Proteomes" id="UP000193928">
    <property type="component" value="Unassembled WGS sequence"/>
</dbReference>
<feature type="domain" description="DUF4185" evidence="2">
    <location>
        <begin position="54"/>
        <end position="353"/>
    </location>
</feature>
<name>A0A1A6BJJ8_MYCGO</name>
<evidence type="ECO:0000313" key="6">
    <source>
        <dbReference type="Proteomes" id="UP000193928"/>
    </source>
</evidence>
<reference evidence="3 5" key="2">
    <citation type="submission" date="2016-06" db="EMBL/GenBank/DDBJ databases">
        <authorList>
            <person name="Kjaerup R.B."/>
            <person name="Dalgaard T.S."/>
            <person name="Juul-Madsen H.R."/>
        </authorList>
    </citation>
    <scope>NUCLEOTIDE SEQUENCE [LARGE SCALE GENOMIC DNA]</scope>
    <source>
        <strain evidence="3 5">1245752.6</strain>
    </source>
</reference>
<dbReference type="RefSeq" id="WP_065133288.1">
    <property type="nucleotide sequence ID" value="NZ_JACKSU010000127.1"/>
</dbReference>
<evidence type="ECO:0000259" key="2">
    <source>
        <dbReference type="Pfam" id="PF13810"/>
    </source>
</evidence>
<gene>
    <name evidence="3" type="ORF">A9W98_14370</name>
    <name evidence="4" type="ORF">AWC08_16355</name>
</gene>
<organism evidence="3 5">
    <name type="scientific">Mycobacterium gordonae</name>
    <dbReference type="NCBI Taxonomy" id="1778"/>
    <lineage>
        <taxon>Bacteria</taxon>
        <taxon>Bacillati</taxon>
        <taxon>Actinomycetota</taxon>
        <taxon>Actinomycetes</taxon>
        <taxon>Mycobacteriales</taxon>
        <taxon>Mycobacteriaceae</taxon>
        <taxon>Mycobacterium</taxon>
    </lineage>
</organism>
<dbReference type="AlphaFoldDB" id="A0A1A6BJJ8"/>
<dbReference type="EMBL" id="MAEM01000171">
    <property type="protein sequence ID" value="OBS02527.1"/>
    <property type="molecule type" value="Genomic_DNA"/>
</dbReference>
<evidence type="ECO:0000313" key="3">
    <source>
        <dbReference type="EMBL" id="OBS02527.1"/>
    </source>
</evidence>
<accession>A0A1A6BJJ8</accession>
<keyword evidence="6" id="KW-1185">Reference proteome</keyword>
<reference evidence="4 6" key="1">
    <citation type="submission" date="2016-01" db="EMBL/GenBank/DDBJ databases">
        <title>The new phylogeny of the genus Mycobacterium.</title>
        <authorList>
            <person name="Tarcisio F."/>
            <person name="Conor M."/>
            <person name="Antonella G."/>
            <person name="Elisabetta G."/>
            <person name="Giulia F.S."/>
            <person name="Sara T."/>
            <person name="Anna F."/>
            <person name="Clotilde B."/>
            <person name="Roberto B."/>
            <person name="Veronica D.S."/>
            <person name="Fabio R."/>
            <person name="Monica P."/>
            <person name="Olivier J."/>
            <person name="Enrico T."/>
            <person name="Nicola S."/>
        </authorList>
    </citation>
    <scope>NUCLEOTIDE SEQUENCE [LARGE SCALE GENOMIC DNA]</scope>
    <source>
        <strain evidence="4 6">DSM 44160</strain>
    </source>
</reference>
<comment type="caution">
    <text evidence="3">The sequence shown here is derived from an EMBL/GenBank/DDBJ whole genome shotgun (WGS) entry which is preliminary data.</text>
</comment>
<dbReference type="Proteomes" id="UP000093757">
    <property type="component" value="Unassembled WGS sequence"/>
</dbReference>
<dbReference type="InterPro" id="IPR025442">
    <property type="entry name" value="DUF4185"/>
</dbReference>
<evidence type="ECO:0000313" key="4">
    <source>
        <dbReference type="EMBL" id="ORV94687.1"/>
    </source>
</evidence>
<dbReference type="EMBL" id="LQOY01000029">
    <property type="protein sequence ID" value="ORV94687.1"/>
    <property type="molecule type" value="Genomic_DNA"/>
</dbReference>
<proteinExistence type="predicted"/>